<evidence type="ECO:0000256" key="2">
    <source>
        <dbReference type="SAM" id="MobiDB-lite"/>
    </source>
</evidence>
<reference evidence="3" key="1">
    <citation type="submission" date="2021-08" db="EMBL/GenBank/DDBJ databases">
        <title>WGS assembly of Ceratopteris richardii.</title>
        <authorList>
            <person name="Marchant D.B."/>
            <person name="Chen G."/>
            <person name="Jenkins J."/>
            <person name="Shu S."/>
            <person name="Leebens-Mack J."/>
            <person name="Grimwood J."/>
            <person name="Schmutz J."/>
            <person name="Soltis P."/>
            <person name="Soltis D."/>
            <person name="Chen Z.-H."/>
        </authorList>
    </citation>
    <scope>NUCLEOTIDE SEQUENCE</scope>
    <source>
        <strain evidence="3">Whitten #5841</strain>
        <tissue evidence="3">Leaf</tissue>
    </source>
</reference>
<dbReference type="Proteomes" id="UP000825935">
    <property type="component" value="Chromosome 5"/>
</dbReference>
<sequence length="528" mass="60696">MSGGGGLEARRRSPLQEKKASSSFQKVAAVFESRPDEDLLTPELLDSLYSPDCTPEEAEARAYRMLLPVVKAQVELFKENPQLEPNSEFRIACAVCPQKNIFRGWSALHIHAQKYWKCFPHQHHGYSKALTEVLQSQRVGPLAAAAITDALTWPPVLLVDNGGGKTTFDGKLRRWKGLQGVDVPHTLNDMELEEVLAVYKKRKGDERDVIVYPASEIGLLDADELTDLIDNDPRLAGCLKVRVSKDEAQPKRSSQGHSNARIEHERCGIHRRETEKSEESHAVDSEFDYEKHRPLGTWATLKEIRECGKVDLIIGKWAKGLAGKNHPSFTYNWPFEKSQKLKDMDAKFQESLRKYYRCGAAGKEKLKLQLDEIEKQLKRERLLWLKEISGVQEQFKDLEREIISEEAHKDLDRRILQMNRDKEDDERSDEELEQLLSRRLRQGHALHKKRQQNLQEKQVDKELLLRGWRYEENNFRKQAELAKAERDCITKNLEHEEMVDSISKILDECACCHKDASEEISGCTHNGS</sequence>
<evidence type="ECO:0000256" key="1">
    <source>
        <dbReference type="SAM" id="Coils"/>
    </source>
</evidence>
<feature type="compositionally biased region" description="Basic and acidic residues" evidence="2">
    <location>
        <begin position="260"/>
        <end position="285"/>
    </location>
</feature>
<keyword evidence="1" id="KW-0175">Coiled coil</keyword>
<feature type="coiled-coil region" evidence="1">
    <location>
        <begin position="363"/>
        <end position="408"/>
    </location>
</feature>
<feature type="region of interest" description="Disordered" evidence="2">
    <location>
        <begin position="246"/>
        <end position="285"/>
    </location>
</feature>
<name>A0A8T2UWN3_CERRI</name>
<feature type="region of interest" description="Disordered" evidence="2">
    <location>
        <begin position="1"/>
        <end position="23"/>
    </location>
</feature>
<comment type="caution">
    <text evidence="3">The sequence shown here is derived from an EMBL/GenBank/DDBJ whole genome shotgun (WGS) entry which is preliminary data.</text>
</comment>
<keyword evidence="4" id="KW-1185">Reference proteome</keyword>
<dbReference type="EMBL" id="CM035410">
    <property type="protein sequence ID" value="KAH7437975.1"/>
    <property type="molecule type" value="Genomic_DNA"/>
</dbReference>
<dbReference type="OMA" id="ERIICPR"/>
<dbReference type="OrthoDB" id="1914091at2759"/>
<organism evidence="3 4">
    <name type="scientific">Ceratopteris richardii</name>
    <name type="common">Triangle waterfern</name>
    <dbReference type="NCBI Taxonomy" id="49495"/>
    <lineage>
        <taxon>Eukaryota</taxon>
        <taxon>Viridiplantae</taxon>
        <taxon>Streptophyta</taxon>
        <taxon>Embryophyta</taxon>
        <taxon>Tracheophyta</taxon>
        <taxon>Polypodiopsida</taxon>
        <taxon>Polypodiidae</taxon>
        <taxon>Polypodiales</taxon>
        <taxon>Pteridineae</taxon>
        <taxon>Pteridaceae</taxon>
        <taxon>Parkerioideae</taxon>
        <taxon>Ceratopteris</taxon>
    </lineage>
</organism>
<gene>
    <name evidence="3" type="ORF">KP509_05G099000</name>
</gene>
<protein>
    <submittedName>
        <fullName evidence="3">Uncharacterized protein</fullName>
    </submittedName>
</protein>
<proteinExistence type="predicted"/>
<feature type="compositionally biased region" description="Basic and acidic residues" evidence="2">
    <location>
        <begin position="8"/>
        <end position="20"/>
    </location>
</feature>
<accession>A0A8T2UWN3</accession>
<dbReference type="AlphaFoldDB" id="A0A8T2UWN3"/>
<evidence type="ECO:0000313" key="4">
    <source>
        <dbReference type="Proteomes" id="UP000825935"/>
    </source>
</evidence>
<evidence type="ECO:0000313" key="3">
    <source>
        <dbReference type="EMBL" id="KAH7437975.1"/>
    </source>
</evidence>